<dbReference type="PROSITE" id="PS00141">
    <property type="entry name" value="ASP_PROTEASE"/>
    <property type="match status" value="1"/>
</dbReference>
<comment type="caution">
    <text evidence="2">The sequence shown here is derived from an EMBL/GenBank/DDBJ whole genome shotgun (WGS) entry which is preliminary data.</text>
</comment>
<feature type="chain" id="PRO_5022973293" description="PDZ domain-containing protein" evidence="1">
    <location>
        <begin position="23"/>
        <end position="381"/>
    </location>
</feature>
<dbReference type="InterPro" id="IPR001969">
    <property type="entry name" value="Aspartic_peptidase_AS"/>
</dbReference>
<dbReference type="SUPFAM" id="SSF50156">
    <property type="entry name" value="PDZ domain-like"/>
    <property type="match status" value="1"/>
</dbReference>
<organism evidence="2 3">
    <name type="scientific">Phaeodactylibacter luteus</name>
    <dbReference type="NCBI Taxonomy" id="1564516"/>
    <lineage>
        <taxon>Bacteria</taxon>
        <taxon>Pseudomonadati</taxon>
        <taxon>Bacteroidota</taxon>
        <taxon>Saprospiria</taxon>
        <taxon>Saprospirales</taxon>
        <taxon>Haliscomenobacteraceae</taxon>
        <taxon>Phaeodactylibacter</taxon>
    </lineage>
</organism>
<proteinExistence type="predicted"/>
<reference evidence="2 3" key="1">
    <citation type="submission" date="2019-08" db="EMBL/GenBank/DDBJ databases">
        <title>Genome of Phaeodactylibacter luteus.</title>
        <authorList>
            <person name="Bowman J.P."/>
        </authorList>
    </citation>
    <scope>NUCLEOTIDE SEQUENCE [LARGE SCALE GENOMIC DNA]</scope>
    <source>
        <strain evidence="2 3">KCTC 42180</strain>
    </source>
</reference>
<protein>
    <recommendedName>
        <fullName evidence="4">PDZ domain-containing protein</fullName>
    </recommendedName>
</protein>
<dbReference type="OrthoDB" id="5580718at2"/>
<sequence length="381" mass="40315">MKPVIFAVLTALVLSSCAPSLAEKMLDSGQPAGAFMPDTLSFELRRGFIVVRAKANAGDMPLDFILDSGSPVTALSPSTLSYLGLTAPDDGLQLLDSVRLGRALALNVAAEARTYPRYSPVKCIAEAGILGANFMRHFNWVFDFEKQELIVTPLQQVPGPATEPAHRLPFRADRYSGLPVLKGQSGPTGKARFVIGLGQGLGLRLSAAAPPPGAVRVYDSQIRNPYAQAAEVGYHLPEAALSAGSLQWSGTASLSADGANAIGNEIWANYRVGLRFSTGELLLWEASSATALPPLPALGWLPLFDPMGGVTVGLVVEGSPAWQAGMRTGDAVLQVGRTAAPGLYNDFCTYFFGVEADYAARRSVLVKTAKMAAPVQLQLEN</sequence>
<evidence type="ECO:0000313" key="3">
    <source>
        <dbReference type="Proteomes" id="UP000321580"/>
    </source>
</evidence>
<dbReference type="SUPFAM" id="SSF50630">
    <property type="entry name" value="Acid proteases"/>
    <property type="match status" value="1"/>
</dbReference>
<dbReference type="RefSeq" id="WP_147168479.1">
    <property type="nucleotide sequence ID" value="NZ_VOOR01000036.1"/>
</dbReference>
<dbReference type="GO" id="GO:0006508">
    <property type="term" value="P:proteolysis"/>
    <property type="evidence" value="ECO:0007669"/>
    <property type="project" value="InterPro"/>
</dbReference>
<evidence type="ECO:0000256" key="1">
    <source>
        <dbReference type="SAM" id="SignalP"/>
    </source>
</evidence>
<dbReference type="Gene3D" id="2.30.42.10">
    <property type="match status" value="1"/>
</dbReference>
<name>A0A5C6RJK9_9BACT</name>
<dbReference type="PROSITE" id="PS51257">
    <property type="entry name" value="PROKAR_LIPOPROTEIN"/>
    <property type="match status" value="1"/>
</dbReference>
<feature type="signal peptide" evidence="1">
    <location>
        <begin position="1"/>
        <end position="22"/>
    </location>
</feature>
<dbReference type="AlphaFoldDB" id="A0A5C6RJK9"/>
<dbReference type="Gene3D" id="2.40.70.10">
    <property type="entry name" value="Acid Proteases"/>
    <property type="match status" value="1"/>
</dbReference>
<keyword evidence="1" id="KW-0732">Signal</keyword>
<dbReference type="GO" id="GO:0004190">
    <property type="term" value="F:aspartic-type endopeptidase activity"/>
    <property type="evidence" value="ECO:0007669"/>
    <property type="project" value="InterPro"/>
</dbReference>
<accession>A0A5C6RJK9</accession>
<dbReference type="InterPro" id="IPR021109">
    <property type="entry name" value="Peptidase_aspartic_dom_sf"/>
</dbReference>
<gene>
    <name evidence="2" type="ORF">FRY97_15530</name>
</gene>
<evidence type="ECO:0000313" key="2">
    <source>
        <dbReference type="EMBL" id="TXB62124.1"/>
    </source>
</evidence>
<evidence type="ECO:0008006" key="4">
    <source>
        <dbReference type="Google" id="ProtNLM"/>
    </source>
</evidence>
<keyword evidence="3" id="KW-1185">Reference proteome</keyword>
<dbReference type="Proteomes" id="UP000321580">
    <property type="component" value="Unassembled WGS sequence"/>
</dbReference>
<dbReference type="EMBL" id="VOOR01000036">
    <property type="protein sequence ID" value="TXB62124.1"/>
    <property type="molecule type" value="Genomic_DNA"/>
</dbReference>
<dbReference type="InterPro" id="IPR036034">
    <property type="entry name" value="PDZ_sf"/>
</dbReference>